<dbReference type="EMBL" id="LCIN01000004">
    <property type="protein sequence ID" value="KKT57388.1"/>
    <property type="molecule type" value="Genomic_DNA"/>
</dbReference>
<name>A0A0G1IF02_9BACT</name>
<accession>A0A0G1IF02</accession>
<reference evidence="1 2" key="1">
    <citation type="journal article" date="2015" name="Nature">
        <title>rRNA introns, odd ribosomes, and small enigmatic genomes across a large radiation of phyla.</title>
        <authorList>
            <person name="Brown C.T."/>
            <person name="Hug L.A."/>
            <person name="Thomas B.C."/>
            <person name="Sharon I."/>
            <person name="Castelle C.J."/>
            <person name="Singh A."/>
            <person name="Wilkins M.J."/>
            <person name="Williams K.H."/>
            <person name="Banfield J.F."/>
        </authorList>
    </citation>
    <scope>NUCLEOTIDE SEQUENCE [LARGE SCALE GENOMIC DNA]</scope>
</reference>
<dbReference type="Proteomes" id="UP000033977">
    <property type="component" value="Unassembled WGS sequence"/>
</dbReference>
<evidence type="ECO:0000313" key="1">
    <source>
        <dbReference type="EMBL" id="KKT57388.1"/>
    </source>
</evidence>
<comment type="caution">
    <text evidence="1">The sequence shown here is derived from an EMBL/GenBank/DDBJ whole genome shotgun (WGS) entry which is preliminary data.</text>
</comment>
<dbReference type="AlphaFoldDB" id="A0A0G1IF02"/>
<organism evidence="1 2">
    <name type="scientific">Candidatus Giovannonibacteria bacterium GW2011_GWB1_44_23</name>
    <dbReference type="NCBI Taxonomy" id="1618652"/>
    <lineage>
        <taxon>Bacteria</taxon>
        <taxon>Candidatus Giovannoniibacteriota</taxon>
    </lineage>
</organism>
<sequence>MSAKIKIIILILILAAAGATAFWLWPDKTAPESGGADKAEYKSELFGFSFQYPEGFKVSEFEEENGKVILFEASGKTSDVESPKTSDVEELAGFQIFITPFDESGPLTAERIKKDLPNAVVENPTLVKVGPSTGSGQAEALSFVGEGDPPTGLSADKAGEAGGFKTAEVWFVWPPEPYPNGNYLYQITAKVEDAKLLEGIITTWKFQQN</sequence>
<proteinExistence type="predicted"/>
<protein>
    <submittedName>
        <fullName evidence="1">Uncharacterized protein</fullName>
    </submittedName>
</protein>
<gene>
    <name evidence="1" type="ORF">UW49_C0004G0003</name>
</gene>
<evidence type="ECO:0000313" key="2">
    <source>
        <dbReference type="Proteomes" id="UP000033977"/>
    </source>
</evidence>